<evidence type="ECO:0000313" key="3">
    <source>
        <dbReference type="Proteomes" id="UP001159364"/>
    </source>
</evidence>
<gene>
    <name evidence="2" type="ORF">K2173_013156</name>
</gene>
<accession>A0AAV8S4H7</accession>
<dbReference type="AlphaFoldDB" id="A0AAV8S4H7"/>
<dbReference type="Proteomes" id="UP001159364">
    <property type="component" value="Unassembled WGS sequence"/>
</dbReference>
<evidence type="ECO:0000313" key="2">
    <source>
        <dbReference type="EMBL" id="KAJ8747058.1"/>
    </source>
</evidence>
<dbReference type="Pfam" id="PF07727">
    <property type="entry name" value="RVT_2"/>
    <property type="match status" value="1"/>
</dbReference>
<organism evidence="2 3">
    <name type="scientific">Erythroxylum novogranatense</name>
    <dbReference type="NCBI Taxonomy" id="1862640"/>
    <lineage>
        <taxon>Eukaryota</taxon>
        <taxon>Viridiplantae</taxon>
        <taxon>Streptophyta</taxon>
        <taxon>Embryophyta</taxon>
        <taxon>Tracheophyta</taxon>
        <taxon>Spermatophyta</taxon>
        <taxon>Magnoliopsida</taxon>
        <taxon>eudicotyledons</taxon>
        <taxon>Gunneridae</taxon>
        <taxon>Pentapetalae</taxon>
        <taxon>rosids</taxon>
        <taxon>fabids</taxon>
        <taxon>Malpighiales</taxon>
        <taxon>Erythroxylaceae</taxon>
        <taxon>Erythroxylum</taxon>
    </lineage>
</organism>
<protein>
    <recommendedName>
        <fullName evidence="1">Reverse transcriptase Ty1/copia-type domain-containing protein</fullName>
    </recommendedName>
</protein>
<proteinExistence type="predicted"/>
<feature type="domain" description="Reverse transcriptase Ty1/copia-type" evidence="1">
    <location>
        <begin position="11"/>
        <end position="85"/>
    </location>
</feature>
<reference evidence="2 3" key="1">
    <citation type="submission" date="2021-09" db="EMBL/GenBank/DDBJ databases">
        <title>Genomic insights and catalytic innovation underlie evolution of tropane alkaloids biosynthesis.</title>
        <authorList>
            <person name="Wang Y.-J."/>
            <person name="Tian T."/>
            <person name="Huang J.-P."/>
            <person name="Huang S.-X."/>
        </authorList>
    </citation>
    <scope>NUCLEOTIDE SEQUENCE [LARGE SCALE GENOMIC DNA]</scope>
    <source>
        <strain evidence="2">KIB-2018</strain>
        <tissue evidence="2">Leaf</tissue>
    </source>
</reference>
<keyword evidence="3" id="KW-1185">Reference proteome</keyword>
<dbReference type="InterPro" id="IPR013103">
    <property type="entry name" value="RVT_2"/>
</dbReference>
<name>A0AAV8S4H7_9ROSI</name>
<sequence>MEAEISMIEKNKTWELVARLEGRKVIGVKWVYWTKLNADSSINKYKARLVVKGYAQIFGVDYSKTFSPVARLDIIRMLLAIAAQNRNNMELIEEFKQEMKQVFEMTDLGLMSYFLGMEIKQSTNEVFL</sequence>
<comment type="caution">
    <text evidence="2">The sequence shown here is derived from an EMBL/GenBank/DDBJ whole genome shotgun (WGS) entry which is preliminary data.</text>
</comment>
<dbReference type="EMBL" id="JAIWQS010000244">
    <property type="protein sequence ID" value="KAJ8747058.1"/>
    <property type="molecule type" value="Genomic_DNA"/>
</dbReference>
<evidence type="ECO:0000259" key="1">
    <source>
        <dbReference type="Pfam" id="PF07727"/>
    </source>
</evidence>